<dbReference type="GO" id="GO:0051707">
    <property type="term" value="P:response to other organism"/>
    <property type="evidence" value="ECO:0007669"/>
    <property type="project" value="UniProtKB-ARBA"/>
</dbReference>
<protein>
    <submittedName>
        <fullName evidence="11">Uncharacterized protein</fullName>
    </submittedName>
</protein>
<feature type="domain" description="Disease resistance protein winged helix" evidence="9">
    <location>
        <begin position="478"/>
        <end position="542"/>
    </location>
</feature>
<comment type="similarity">
    <text evidence="1">Belongs to the disease resistance NB-LRR family.</text>
</comment>
<sequence length="1162" mass="132017">MNIISGLNECATLFQWVRSAISSLQTQRNGTENNKLQGDVLQLQSDLKCLGDTLQAMYILIDRAEWRIHDHCVADLLPKVKEAVYDAEDLLDEFKWHAHKVSVEGNETQLAPFIDFFNSVTQGSFNKVTDIQKRLNNLSNQLKEMGFHQATPRFDESLRPETTSFPTEAKIFGRDKEMKELIRLLGVPLNNRKRTGSEVVAPNNNRRYSSRHKTARTGDGSSTSNQQVYTTFNNNEETMESVPVLPIVGIGGVGKTTLAQKFCSHPQVKSHYEIIWICVSDDFDVKRLTKEVIEQASRKPPTTDSLNSLQTDLADSLNKRRFLIVLDDMWDENGERWKKFYTPLRNVRLGSMMLVTTRSEKVADIVRTADSFRLEGLKDDVFWKFFELCAFGSDRSNRDPELQLIGKKILPKLRGSPLAAKTLGRLLGISRDTTHWNNILNSELWQHDQEGTEILPALRLSYMYLPFHLKRCFSFCAVYPKDHNFEKDNLAEMWVAEGFVVRKGNIPLQDIGSQYFLELVNRSFFQKFRGAYVIHDLMHDMAQLVSKDECFIVKNLSDLEEVPQSVRHLSILPITNVNRSNLLRLAECTKLRTLLCNKPLSSGSLSSAMDCWFEKLLCLRVIFCASTEKLPESIGNLKHLRYLAISRTCHIRSLPSSFCNLYNLQIFYARKCEFESLPRGISKLINLQKFESKNTPLMEVDAAELKDELSFIDKFNPHPSELTINNLGAMSKDGAAEAELKKKEYLNSLTLIWSSLRCQEHNEIEVLQALQPPTNIKSVQIEGYPGEYLPSWFRGCDGPEAMSFSELPTATVDNNNISRARTIFPLLTEVSIKGCRNLSGLEQFLHPMTSVPAISKIVIEDCASVKSVPIEWPPSLEQISVSNCPKMTHLSAPSAKKLELKFKIFGFNIECSSLTYLHIHSSQLPSIELEKWSLPVLQRLHISECGCLKFIRESEHISTGLSLGLARARGNTAKFPLLTDLTIVDCSKLESIDDLLTHECLPTIESISIWSCDLLSLPTKRFESFPFLKNLDIWRCPRLYWQREMVLPSSLQKLSLRSCGDFSAWSPRCCLENLTSLESLMMESCRGIVSIPGDLWSSNLKSLQNLLIAECPDLVSIGGPEAIANINTVFIQGCPKLMEIEQLWTYNQYRCLLMITFLSLCS</sequence>
<keyword evidence="12" id="KW-1185">Reference proteome</keyword>
<dbReference type="InterPro" id="IPR027417">
    <property type="entry name" value="P-loop_NTPase"/>
</dbReference>
<dbReference type="Gene3D" id="3.40.50.300">
    <property type="entry name" value="P-loop containing nucleotide triphosphate hydrolases"/>
    <property type="match status" value="1"/>
</dbReference>
<dbReference type="Pfam" id="PF00931">
    <property type="entry name" value="NB-ARC"/>
    <property type="match status" value="1"/>
</dbReference>
<gene>
    <name evidence="11" type="ORF">PVAP13_1NG228100</name>
</gene>
<dbReference type="InterPro" id="IPR002182">
    <property type="entry name" value="NB-ARC"/>
</dbReference>
<dbReference type="InterPro" id="IPR032675">
    <property type="entry name" value="LRR_dom_sf"/>
</dbReference>
<keyword evidence="5" id="KW-0611">Plant defense</keyword>
<keyword evidence="2" id="KW-0433">Leucine-rich repeat</keyword>
<evidence type="ECO:0000259" key="10">
    <source>
        <dbReference type="Pfam" id="PF25019"/>
    </source>
</evidence>
<dbReference type="GO" id="GO:0006952">
    <property type="term" value="P:defense response"/>
    <property type="evidence" value="ECO:0007669"/>
    <property type="project" value="UniProtKB-KW"/>
</dbReference>
<dbReference type="InterPro" id="IPR056789">
    <property type="entry name" value="LRR_R13L1-DRL21"/>
</dbReference>
<dbReference type="InterPro" id="IPR058922">
    <property type="entry name" value="WHD_DRP"/>
</dbReference>
<reference evidence="11" key="1">
    <citation type="submission" date="2020-05" db="EMBL/GenBank/DDBJ databases">
        <title>WGS assembly of Panicum virgatum.</title>
        <authorList>
            <person name="Lovell J.T."/>
            <person name="Jenkins J."/>
            <person name="Shu S."/>
            <person name="Juenger T.E."/>
            <person name="Schmutz J."/>
        </authorList>
    </citation>
    <scope>NUCLEOTIDE SEQUENCE</scope>
    <source>
        <strain evidence="11">AP13</strain>
    </source>
</reference>
<organism evidence="11 12">
    <name type="scientific">Panicum virgatum</name>
    <name type="common">Blackwell switchgrass</name>
    <dbReference type="NCBI Taxonomy" id="38727"/>
    <lineage>
        <taxon>Eukaryota</taxon>
        <taxon>Viridiplantae</taxon>
        <taxon>Streptophyta</taxon>
        <taxon>Embryophyta</taxon>
        <taxon>Tracheophyta</taxon>
        <taxon>Spermatophyta</taxon>
        <taxon>Magnoliopsida</taxon>
        <taxon>Liliopsida</taxon>
        <taxon>Poales</taxon>
        <taxon>Poaceae</taxon>
        <taxon>PACMAD clade</taxon>
        <taxon>Panicoideae</taxon>
        <taxon>Panicodae</taxon>
        <taxon>Paniceae</taxon>
        <taxon>Panicinae</taxon>
        <taxon>Panicum</taxon>
        <taxon>Panicum sect. Hiantes</taxon>
    </lineage>
</organism>
<dbReference type="Pfam" id="PF18052">
    <property type="entry name" value="Rx_N"/>
    <property type="match status" value="1"/>
</dbReference>
<evidence type="ECO:0000256" key="4">
    <source>
        <dbReference type="ARBA" id="ARBA00022741"/>
    </source>
</evidence>
<evidence type="ECO:0000256" key="1">
    <source>
        <dbReference type="ARBA" id="ARBA00008894"/>
    </source>
</evidence>
<dbReference type="Gene3D" id="1.10.10.10">
    <property type="entry name" value="Winged helix-like DNA-binding domain superfamily/Winged helix DNA-binding domain"/>
    <property type="match status" value="1"/>
</dbReference>
<dbReference type="InterPro" id="IPR041118">
    <property type="entry name" value="Rx_N"/>
</dbReference>
<keyword evidence="3" id="KW-0677">Repeat</keyword>
<dbReference type="Pfam" id="PF25019">
    <property type="entry name" value="LRR_R13L1-DRL21"/>
    <property type="match status" value="1"/>
</dbReference>
<evidence type="ECO:0000313" key="12">
    <source>
        <dbReference type="Proteomes" id="UP000823388"/>
    </source>
</evidence>
<dbReference type="AlphaFoldDB" id="A0A8T0WVB6"/>
<feature type="domain" description="R13L1/DRL21-like LRR repeat region" evidence="10">
    <location>
        <begin position="715"/>
        <end position="807"/>
    </location>
</feature>
<dbReference type="PANTHER" id="PTHR36766:SF40">
    <property type="entry name" value="DISEASE RESISTANCE PROTEIN RGA3"/>
    <property type="match status" value="1"/>
</dbReference>
<dbReference type="EMBL" id="CM029038">
    <property type="protein sequence ID" value="KAG2650227.1"/>
    <property type="molecule type" value="Genomic_DNA"/>
</dbReference>
<dbReference type="InterPro" id="IPR042197">
    <property type="entry name" value="Apaf_helical"/>
</dbReference>
<dbReference type="Pfam" id="PF23559">
    <property type="entry name" value="WHD_DRP"/>
    <property type="match status" value="1"/>
</dbReference>
<evidence type="ECO:0000259" key="7">
    <source>
        <dbReference type="Pfam" id="PF00931"/>
    </source>
</evidence>
<comment type="caution">
    <text evidence="11">The sequence shown here is derived from an EMBL/GenBank/DDBJ whole genome shotgun (WGS) entry which is preliminary data.</text>
</comment>
<proteinExistence type="inferred from homology"/>
<evidence type="ECO:0000259" key="9">
    <source>
        <dbReference type="Pfam" id="PF23559"/>
    </source>
</evidence>
<evidence type="ECO:0000313" key="11">
    <source>
        <dbReference type="EMBL" id="KAG2650227.1"/>
    </source>
</evidence>
<dbReference type="Gene3D" id="3.80.10.10">
    <property type="entry name" value="Ribonuclease Inhibitor"/>
    <property type="match status" value="2"/>
</dbReference>
<name>A0A8T0WVB6_PANVG</name>
<evidence type="ECO:0000259" key="8">
    <source>
        <dbReference type="Pfam" id="PF18052"/>
    </source>
</evidence>
<accession>A0A8T0WVB6</accession>
<dbReference type="GO" id="GO:0005524">
    <property type="term" value="F:ATP binding"/>
    <property type="evidence" value="ECO:0007669"/>
    <property type="project" value="UniProtKB-KW"/>
</dbReference>
<dbReference type="InterPro" id="IPR036388">
    <property type="entry name" value="WH-like_DNA-bd_sf"/>
</dbReference>
<dbReference type="PRINTS" id="PR00364">
    <property type="entry name" value="DISEASERSIST"/>
</dbReference>
<feature type="domain" description="NB-ARC" evidence="7">
    <location>
        <begin position="239"/>
        <end position="392"/>
    </location>
</feature>
<dbReference type="Gene3D" id="1.20.5.4130">
    <property type="match status" value="1"/>
</dbReference>
<feature type="domain" description="Disease resistance N-terminal" evidence="8">
    <location>
        <begin position="41"/>
        <end position="103"/>
    </location>
</feature>
<evidence type="ECO:0000256" key="3">
    <source>
        <dbReference type="ARBA" id="ARBA00022737"/>
    </source>
</evidence>
<evidence type="ECO:0000256" key="5">
    <source>
        <dbReference type="ARBA" id="ARBA00022821"/>
    </source>
</evidence>
<dbReference type="SUPFAM" id="SSF52540">
    <property type="entry name" value="P-loop containing nucleoside triphosphate hydrolases"/>
    <property type="match status" value="1"/>
</dbReference>
<keyword evidence="6" id="KW-0067">ATP-binding</keyword>
<evidence type="ECO:0000256" key="2">
    <source>
        <dbReference type="ARBA" id="ARBA00022614"/>
    </source>
</evidence>
<keyword evidence="4" id="KW-0547">Nucleotide-binding</keyword>
<dbReference type="Gene3D" id="1.10.8.430">
    <property type="entry name" value="Helical domain of apoptotic protease-activating factors"/>
    <property type="match status" value="1"/>
</dbReference>
<dbReference type="SUPFAM" id="SSF52058">
    <property type="entry name" value="L domain-like"/>
    <property type="match status" value="2"/>
</dbReference>
<evidence type="ECO:0000256" key="6">
    <source>
        <dbReference type="ARBA" id="ARBA00022840"/>
    </source>
</evidence>
<dbReference type="PANTHER" id="PTHR36766">
    <property type="entry name" value="PLANT BROAD-SPECTRUM MILDEW RESISTANCE PROTEIN RPW8"/>
    <property type="match status" value="1"/>
</dbReference>
<dbReference type="Proteomes" id="UP000823388">
    <property type="component" value="Chromosome 1N"/>
</dbReference>
<dbReference type="GO" id="GO:0043531">
    <property type="term" value="F:ADP binding"/>
    <property type="evidence" value="ECO:0007669"/>
    <property type="project" value="InterPro"/>
</dbReference>